<evidence type="ECO:0000256" key="11">
    <source>
        <dbReference type="ARBA" id="ARBA00048138"/>
    </source>
</evidence>
<evidence type="ECO:0000256" key="2">
    <source>
        <dbReference type="ARBA" id="ARBA00005135"/>
    </source>
</evidence>
<evidence type="ECO:0000256" key="3">
    <source>
        <dbReference type="ARBA" id="ARBA00009184"/>
    </source>
</evidence>
<evidence type="ECO:0000256" key="12">
    <source>
        <dbReference type="ARBA" id="ARBA00048523"/>
    </source>
</evidence>
<dbReference type="SFLD" id="SFLDG01136">
    <property type="entry name" value="C1.6:_Phosphoserine_Phosphatas"/>
    <property type="match status" value="1"/>
</dbReference>
<evidence type="ECO:0000256" key="9">
    <source>
        <dbReference type="ARBA" id="ARBA00023299"/>
    </source>
</evidence>
<dbReference type="Pfam" id="PF00702">
    <property type="entry name" value="Hydrolase"/>
    <property type="match status" value="1"/>
</dbReference>
<evidence type="ECO:0000256" key="4">
    <source>
        <dbReference type="ARBA" id="ARBA00012640"/>
    </source>
</evidence>
<dbReference type="CDD" id="cd07500">
    <property type="entry name" value="HAD_PSP"/>
    <property type="match status" value="1"/>
</dbReference>
<dbReference type="PANTHER" id="PTHR43344">
    <property type="entry name" value="PHOSPHOSERINE PHOSPHATASE"/>
    <property type="match status" value="1"/>
</dbReference>
<evidence type="ECO:0000256" key="1">
    <source>
        <dbReference type="ARBA" id="ARBA00001946"/>
    </source>
</evidence>
<dbReference type="Pfam" id="PF13740">
    <property type="entry name" value="ACT_6"/>
    <property type="match status" value="1"/>
</dbReference>
<feature type="domain" description="ACT" evidence="13">
    <location>
        <begin position="10"/>
        <end position="85"/>
    </location>
</feature>
<keyword evidence="7 14" id="KW-0378">Hydrolase</keyword>
<keyword evidence="8" id="KW-0460">Magnesium</keyword>
<evidence type="ECO:0000256" key="7">
    <source>
        <dbReference type="ARBA" id="ARBA00022801"/>
    </source>
</evidence>
<evidence type="ECO:0000313" key="14">
    <source>
        <dbReference type="EMBL" id="MEY8043157.1"/>
    </source>
</evidence>
<name>A0ABV4CPX6_9PSEU</name>
<comment type="caution">
    <text evidence="14">The sequence shown here is derived from an EMBL/GenBank/DDBJ whole genome shotgun (WGS) entry which is preliminary data.</text>
</comment>
<keyword evidence="9" id="KW-0718">Serine biosynthesis</keyword>
<dbReference type="RefSeq" id="WP_345362798.1">
    <property type="nucleotide sequence ID" value="NZ_BAABII010000007.1"/>
</dbReference>
<dbReference type="Gene3D" id="3.40.50.1000">
    <property type="entry name" value="HAD superfamily/HAD-like"/>
    <property type="match status" value="1"/>
</dbReference>
<dbReference type="EC" id="3.1.3.3" evidence="4"/>
<dbReference type="SUPFAM" id="SSF55021">
    <property type="entry name" value="ACT-like"/>
    <property type="match status" value="1"/>
</dbReference>
<reference evidence="14 15" key="1">
    <citation type="submission" date="2024-08" db="EMBL/GenBank/DDBJ databases">
        <title>Genome mining of Saccharopolyspora cebuensis PGLac3 from Nigerian medicinal plant.</title>
        <authorList>
            <person name="Ezeobiora C.E."/>
            <person name="Igbokwe N.H."/>
            <person name="Amin D.H."/>
            <person name="Mendie U.E."/>
        </authorList>
    </citation>
    <scope>NUCLEOTIDE SEQUENCE [LARGE SCALE GENOMIC DNA]</scope>
    <source>
        <strain evidence="14 15">PGLac3</strain>
    </source>
</reference>
<evidence type="ECO:0000256" key="6">
    <source>
        <dbReference type="ARBA" id="ARBA00022723"/>
    </source>
</evidence>
<keyword evidence="15" id="KW-1185">Reference proteome</keyword>
<keyword evidence="5" id="KW-0028">Amino-acid biosynthesis</keyword>
<organism evidence="14 15">
    <name type="scientific">Saccharopolyspora cebuensis</name>
    <dbReference type="NCBI Taxonomy" id="418759"/>
    <lineage>
        <taxon>Bacteria</taxon>
        <taxon>Bacillati</taxon>
        <taxon>Actinomycetota</taxon>
        <taxon>Actinomycetes</taxon>
        <taxon>Pseudonocardiales</taxon>
        <taxon>Pseudonocardiaceae</taxon>
        <taxon>Saccharopolyspora</taxon>
    </lineage>
</organism>
<accession>A0ABV4CPX6</accession>
<dbReference type="Gene3D" id="3.30.70.260">
    <property type="match status" value="2"/>
</dbReference>
<evidence type="ECO:0000256" key="5">
    <source>
        <dbReference type="ARBA" id="ARBA00022605"/>
    </source>
</evidence>
<evidence type="ECO:0000256" key="10">
    <source>
        <dbReference type="ARBA" id="ARBA00031693"/>
    </source>
</evidence>
<sequence length="410" mass="43584">MSTPNATTVLITVTGEDKPGVTSVLFAALTRHGVDIVDVEQVVIRHRLVLGVLVATDRDPEHLQEAVEQAMATVGMAVEVEIGAEDASAELASTHVVVVLGQPVTARAFGVISRRLAEIDVNIDSIRRVADYPVTGLELEVSAAEVGDETDARLTTAMADVTAEAGVDVAVERAGLFRRAKRLVVFDVDSTLIQGEVIEMLAARAGCEDQVREVTERAMRGELDFAESLRQRCEVLAGLPATVLDEVAAELELTPGARTTIRTLRRLGFHTGVVSGGFTQIIDRLVDDLGLDFSAANELEVVDGKLTGRVLGEIVDRPGKAKALQRFAESFGVPRAQCVAVGDGANDIDMLAAAGLGVAFNAKPALREVADTALSYPFLDTVLFVLGVTRAEIEAADAEDGVLRRVPLED</sequence>
<comment type="pathway">
    <text evidence="2">Amino-acid biosynthesis; L-serine biosynthesis; L-serine from 3-phospho-D-glycerate: step 3/3.</text>
</comment>
<dbReference type="NCBIfam" id="TIGR00338">
    <property type="entry name" value="serB"/>
    <property type="match status" value="1"/>
</dbReference>
<proteinExistence type="inferred from homology"/>
<dbReference type="EMBL" id="JBGEHV010000080">
    <property type="protein sequence ID" value="MEY8043157.1"/>
    <property type="molecule type" value="Genomic_DNA"/>
</dbReference>
<dbReference type="CDD" id="cd04870">
    <property type="entry name" value="ACT_PSP_1"/>
    <property type="match status" value="1"/>
</dbReference>
<dbReference type="InterPro" id="IPR023214">
    <property type="entry name" value="HAD_sf"/>
</dbReference>
<dbReference type="InterPro" id="IPR002912">
    <property type="entry name" value="ACT_dom"/>
</dbReference>
<dbReference type="SFLD" id="SFLDF00029">
    <property type="entry name" value="phosphoserine_phosphatase"/>
    <property type="match status" value="1"/>
</dbReference>
<dbReference type="InterPro" id="IPR036412">
    <property type="entry name" value="HAD-like_sf"/>
</dbReference>
<dbReference type="InterPro" id="IPR004469">
    <property type="entry name" value="PSP"/>
</dbReference>
<evidence type="ECO:0000256" key="8">
    <source>
        <dbReference type="ARBA" id="ARBA00022842"/>
    </source>
</evidence>
<comment type="catalytic activity">
    <reaction evidence="11">
        <text>O-phospho-L-serine + H2O = L-serine + phosphate</text>
        <dbReference type="Rhea" id="RHEA:21208"/>
        <dbReference type="ChEBI" id="CHEBI:15377"/>
        <dbReference type="ChEBI" id="CHEBI:33384"/>
        <dbReference type="ChEBI" id="CHEBI:43474"/>
        <dbReference type="ChEBI" id="CHEBI:57524"/>
        <dbReference type="EC" id="3.1.3.3"/>
    </reaction>
</comment>
<dbReference type="PANTHER" id="PTHR43344:SF2">
    <property type="entry name" value="PHOSPHOSERINE PHOSPHATASE"/>
    <property type="match status" value="1"/>
</dbReference>
<dbReference type="SUPFAM" id="SSF56784">
    <property type="entry name" value="HAD-like"/>
    <property type="match status" value="1"/>
</dbReference>
<dbReference type="SFLD" id="SFLDG01137">
    <property type="entry name" value="C1.6.1:_Phosphoserine_Phosphat"/>
    <property type="match status" value="1"/>
</dbReference>
<evidence type="ECO:0000259" key="13">
    <source>
        <dbReference type="PROSITE" id="PS51671"/>
    </source>
</evidence>
<comment type="similarity">
    <text evidence="3">Belongs to the HAD-like hydrolase superfamily. SerB family.</text>
</comment>
<dbReference type="Pfam" id="PF21086">
    <property type="entry name" value="ACT_PSP_2"/>
    <property type="match status" value="1"/>
</dbReference>
<evidence type="ECO:0000313" key="15">
    <source>
        <dbReference type="Proteomes" id="UP001564626"/>
    </source>
</evidence>
<dbReference type="Proteomes" id="UP001564626">
    <property type="component" value="Unassembled WGS sequence"/>
</dbReference>
<dbReference type="PROSITE" id="PS51671">
    <property type="entry name" value="ACT"/>
    <property type="match status" value="1"/>
</dbReference>
<keyword evidence="6" id="KW-0479">Metal-binding</keyword>
<comment type="catalytic activity">
    <reaction evidence="12">
        <text>O-phospho-D-serine + H2O = D-serine + phosphate</text>
        <dbReference type="Rhea" id="RHEA:24873"/>
        <dbReference type="ChEBI" id="CHEBI:15377"/>
        <dbReference type="ChEBI" id="CHEBI:35247"/>
        <dbReference type="ChEBI" id="CHEBI:43474"/>
        <dbReference type="ChEBI" id="CHEBI:58680"/>
        <dbReference type="EC" id="3.1.3.3"/>
    </reaction>
</comment>
<dbReference type="InterPro" id="IPR045865">
    <property type="entry name" value="ACT-like_dom_sf"/>
</dbReference>
<dbReference type="InterPro" id="IPR049148">
    <property type="entry name" value="PSP_ACT"/>
</dbReference>
<protein>
    <recommendedName>
        <fullName evidence="4">phosphoserine phosphatase</fullName>
        <ecNumber evidence="4">3.1.3.3</ecNumber>
    </recommendedName>
    <alternativeName>
        <fullName evidence="10">O-phosphoserine phosphohydrolase</fullName>
    </alternativeName>
</protein>
<dbReference type="SFLD" id="SFLDS00003">
    <property type="entry name" value="Haloacid_Dehalogenase"/>
    <property type="match status" value="1"/>
</dbReference>
<dbReference type="NCBIfam" id="TIGR01488">
    <property type="entry name" value="HAD-SF-IB"/>
    <property type="match status" value="1"/>
</dbReference>
<comment type="cofactor">
    <cofactor evidence="1">
        <name>Mg(2+)</name>
        <dbReference type="ChEBI" id="CHEBI:18420"/>
    </cofactor>
</comment>
<dbReference type="GO" id="GO:0016787">
    <property type="term" value="F:hydrolase activity"/>
    <property type="evidence" value="ECO:0007669"/>
    <property type="project" value="UniProtKB-KW"/>
</dbReference>
<dbReference type="InterPro" id="IPR050582">
    <property type="entry name" value="HAD-like_SerB"/>
</dbReference>
<gene>
    <name evidence="14" type="primary">serB</name>
    <name evidence="14" type="ORF">AB8O55_27425</name>
</gene>